<name>A0AA86MXU3_9BACT</name>
<dbReference type="InterPro" id="IPR015422">
    <property type="entry name" value="PyrdxlP-dep_Trfase_small"/>
</dbReference>
<dbReference type="Proteomes" id="UP001179121">
    <property type="component" value="Chromosome"/>
</dbReference>
<dbReference type="InterPro" id="IPR024169">
    <property type="entry name" value="SP_NH2Trfase/AEP_transaminase"/>
</dbReference>
<dbReference type="InterPro" id="IPR000192">
    <property type="entry name" value="Aminotrans_V_dom"/>
</dbReference>
<evidence type="ECO:0000256" key="4">
    <source>
        <dbReference type="ARBA" id="ARBA00022679"/>
    </source>
</evidence>
<dbReference type="GO" id="GO:0008453">
    <property type="term" value="F:alanine-glyoxylate transaminase activity"/>
    <property type="evidence" value="ECO:0007669"/>
    <property type="project" value="TreeGrafter"/>
</dbReference>
<organism evidence="9 10">
    <name type="scientific">Nitrospira tepida</name>
    <dbReference type="NCBI Taxonomy" id="2973512"/>
    <lineage>
        <taxon>Bacteria</taxon>
        <taxon>Pseudomonadati</taxon>
        <taxon>Nitrospirota</taxon>
        <taxon>Nitrospiria</taxon>
        <taxon>Nitrospirales</taxon>
        <taxon>Nitrospiraceae</taxon>
        <taxon>Nitrospira</taxon>
    </lineage>
</organism>
<dbReference type="Gene3D" id="3.90.1150.10">
    <property type="entry name" value="Aspartate Aminotransferase, domain 1"/>
    <property type="match status" value="1"/>
</dbReference>
<evidence type="ECO:0000256" key="6">
    <source>
        <dbReference type="PIRSR" id="PIRSR000524-1"/>
    </source>
</evidence>
<dbReference type="RefSeq" id="WP_289268015.1">
    <property type="nucleotide sequence ID" value="NZ_OX365700.1"/>
</dbReference>
<reference evidence="9" key="1">
    <citation type="submission" date="2022-10" db="EMBL/GenBank/DDBJ databases">
        <authorList>
            <person name="Koch H."/>
        </authorList>
    </citation>
    <scope>NUCLEOTIDE SEQUENCE</scope>
    <source>
        <strain evidence="9">DNF</strain>
    </source>
</reference>
<keyword evidence="5 7" id="KW-0663">Pyridoxal phosphate</keyword>
<dbReference type="EMBL" id="OX365700">
    <property type="protein sequence ID" value="CAI4031052.1"/>
    <property type="molecule type" value="Genomic_DNA"/>
</dbReference>
<evidence type="ECO:0000256" key="3">
    <source>
        <dbReference type="ARBA" id="ARBA00022576"/>
    </source>
</evidence>
<accession>A0AA86MXU3</accession>
<feature type="modified residue" description="N6-(pyridoxal phosphate)lysine" evidence="7">
    <location>
        <position position="201"/>
    </location>
</feature>
<dbReference type="PANTHER" id="PTHR21152">
    <property type="entry name" value="AMINOTRANSFERASE CLASS V"/>
    <property type="match status" value="1"/>
</dbReference>
<dbReference type="PANTHER" id="PTHR21152:SF40">
    <property type="entry name" value="ALANINE--GLYOXYLATE AMINOTRANSFERASE"/>
    <property type="match status" value="1"/>
</dbReference>
<proteinExistence type="inferred from homology"/>
<gene>
    <name evidence="9" type="ORF">DNFV4_01484</name>
</gene>
<comment type="similarity">
    <text evidence="2">Belongs to the class-V pyridoxal-phosphate-dependent aminotransferase family.</text>
</comment>
<sequence length="404" mass="43120">MASTAIGELNFPARVLLGPGPSLVHPRVLRALGMPVIGHLDPSFLTILNETQALLREVFHTNNRFTLALSGTGSAGMEAVLVNLIEPGDAVVVGVNGLFGTRLATIVERCGGKALPVEAPWGQPIDLQVLQEVISRSGPVKAVAVVHAETSTGVRQDLEPIGRLCREAGALFVVDAVTSLAGMPLDVDAWLIDACYSGTQKCLSCPPGLSPVTVSERALAAIRRRHTACRSWYLDFSLIADYWEDQKRLYHHTAPVSMIYALRESLRLVLEEGLPARFARHELHSRALLAGLAVLGITPLPAPDVRLPMLNCVLVPREIDEGGVRAELLDRFGIEIGGGLGTLKGLVWRIGLMGESATAGNVLALLTALGAILSRRRWARHPEQAAAAAAAVYAEAGRENGITP</sequence>
<dbReference type="SUPFAM" id="SSF53383">
    <property type="entry name" value="PLP-dependent transferases"/>
    <property type="match status" value="1"/>
</dbReference>
<evidence type="ECO:0000256" key="5">
    <source>
        <dbReference type="ARBA" id="ARBA00022898"/>
    </source>
</evidence>
<evidence type="ECO:0000256" key="1">
    <source>
        <dbReference type="ARBA" id="ARBA00001933"/>
    </source>
</evidence>
<evidence type="ECO:0000313" key="9">
    <source>
        <dbReference type="EMBL" id="CAI4031052.1"/>
    </source>
</evidence>
<feature type="binding site" evidence="6">
    <location>
        <position position="349"/>
    </location>
    <ligand>
        <name>substrate</name>
    </ligand>
</feature>
<protein>
    <submittedName>
        <fullName evidence="9">(S)-ureidoglycine--glyoxylate transaminase</fullName>
    </submittedName>
</protein>
<evidence type="ECO:0000256" key="2">
    <source>
        <dbReference type="ARBA" id="ARBA00009236"/>
    </source>
</evidence>
<dbReference type="GO" id="GO:0004760">
    <property type="term" value="F:L-serine-pyruvate transaminase activity"/>
    <property type="evidence" value="ECO:0007669"/>
    <property type="project" value="TreeGrafter"/>
</dbReference>
<dbReference type="KEGG" id="nti:DNFV4_01484"/>
<dbReference type="Pfam" id="PF00266">
    <property type="entry name" value="Aminotran_5"/>
    <property type="match status" value="1"/>
</dbReference>
<dbReference type="InterPro" id="IPR015421">
    <property type="entry name" value="PyrdxlP-dep_Trfase_major"/>
</dbReference>
<keyword evidence="3" id="KW-0032">Aminotransferase</keyword>
<keyword evidence="10" id="KW-1185">Reference proteome</keyword>
<keyword evidence="4" id="KW-0808">Transferase</keyword>
<feature type="domain" description="Aminotransferase class V" evidence="8">
    <location>
        <begin position="39"/>
        <end position="340"/>
    </location>
</feature>
<dbReference type="Gene3D" id="3.40.640.10">
    <property type="entry name" value="Type I PLP-dependent aspartate aminotransferase-like (Major domain)"/>
    <property type="match status" value="1"/>
</dbReference>
<dbReference type="AlphaFoldDB" id="A0AA86MXU3"/>
<dbReference type="FunFam" id="3.40.640.10:FF:000027">
    <property type="entry name" value="Serine--pyruvate aminotransferase, mitochondrial"/>
    <property type="match status" value="1"/>
</dbReference>
<dbReference type="PIRSF" id="PIRSF000524">
    <property type="entry name" value="SPT"/>
    <property type="match status" value="1"/>
</dbReference>
<evidence type="ECO:0000256" key="7">
    <source>
        <dbReference type="PIRSR" id="PIRSR000524-50"/>
    </source>
</evidence>
<dbReference type="GO" id="GO:0019265">
    <property type="term" value="P:glycine biosynthetic process, by transamination of glyoxylate"/>
    <property type="evidence" value="ECO:0007669"/>
    <property type="project" value="TreeGrafter"/>
</dbReference>
<dbReference type="InterPro" id="IPR015424">
    <property type="entry name" value="PyrdxlP-dep_Trfase"/>
</dbReference>
<comment type="cofactor">
    <cofactor evidence="1 7">
        <name>pyridoxal 5'-phosphate</name>
        <dbReference type="ChEBI" id="CHEBI:597326"/>
    </cofactor>
</comment>
<evidence type="ECO:0000259" key="8">
    <source>
        <dbReference type="Pfam" id="PF00266"/>
    </source>
</evidence>
<evidence type="ECO:0000313" key="10">
    <source>
        <dbReference type="Proteomes" id="UP001179121"/>
    </source>
</evidence>